<dbReference type="InterPro" id="IPR046238">
    <property type="entry name" value="DUF6271"/>
</dbReference>
<dbReference type="EMBL" id="BAAAPF010000068">
    <property type="protein sequence ID" value="GAA2122752.1"/>
    <property type="molecule type" value="Genomic_DNA"/>
</dbReference>
<gene>
    <name evidence="1" type="ORF">GCM10009802_26820</name>
</gene>
<dbReference type="Proteomes" id="UP001500443">
    <property type="component" value="Unassembled WGS sequence"/>
</dbReference>
<accession>A0ABN2Y900</accession>
<protein>
    <submittedName>
        <fullName evidence="1">DUF6271 family protein</fullName>
    </submittedName>
</protein>
<dbReference type="RefSeq" id="WP_344290204.1">
    <property type="nucleotide sequence ID" value="NZ_BAAAPF010000068.1"/>
</dbReference>
<evidence type="ECO:0000313" key="2">
    <source>
        <dbReference type="Proteomes" id="UP001500443"/>
    </source>
</evidence>
<proteinExistence type="predicted"/>
<reference evidence="1 2" key="1">
    <citation type="journal article" date="2019" name="Int. J. Syst. Evol. Microbiol.">
        <title>The Global Catalogue of Microorganisms (GCM) 10K type strain sequencing project: providing services to taxonomists for standard genome sequencing and annotation.</title>
        <authorList>
            <consortium name="The Broad Institute Genomics Platform"/>
            <consortium name="The Broad Institute Genome Sequencing Center for Infectious Disease"/>
            <person name="Wu L."/>
            <person name="Ma J."/>
        </authorList>
    </citation>
    <scope>NUCLEOTIDE SEQUENCE [LARGE SCALE GENOMIC DNA]</scope>
    <source>
        <strain evidence="1 2">JCM 15481</strain>
    </source>
</reference>
<evidence type="ECO:0000313" key="1">
    <source>
        <dbReference type="EMBL" id="GAA2122752.1"/>
    </source>
</evidence>
<name>A0ABN2Y900_9ACTN</name>
<comment type="caution">
    <text evidence="1">The sequence shown here is derived from an EMBL/GenBank/DDBJ whole genome shotgun (WGS) entry which is preliminary data.</text>
</comment>
<organism evidence="1 2">
    <name type="scientific">Streptomyces synnematoformans</name>
    <dbReference type="NCBI Taxonomy" id="415721"/>
    <lineage>
        <taxon>Bacteria</taxon>
        <taxon>Bacillati</taxon>
        <taxon>Actinomycetota</taxon>
        <taxon>Actinomycetes</taxon>
        <taxon>Kitasatosporales</taxon>
        <taxon>Streptomycetaceae</taxon>
        <taxon>Streptomyces</taxon>
    </lineage>
</organism>
<sequence>MARICLTLPTNRACAAAIAAVHEEAVHAAAHFGVEVHFLILDSAAAPDRAGHTAAVAGLPRVPGVVVHHLGEAEQRAFLTAALRRARAAGAERLLRLLLPDTVSYGACTDRAFLLAAALGCRSVHRRDSDSRYQTAGGRPVFPVHHELATLGLPAAEAARRVDADARGPLHGHLPVSLVGASFVGEMSVDIAAIHDLDPAVYHDVVSLWAPVHWPEERKRALVEESFKGAGTEPFGGDHAVLGAVDPMRVDMCNIALHRGVYETVPLPPATDTIGSDYFLLHLVHDATLPGVLHNRHIVNHHTDERKTGAGFTAYQLRFTKFLLSMRYFNFLYDELAAAGAALLDDRHRLRAAAVGELVARSTGLDRDENVMRLSALEIAYRKLGGRYAEFAGVLAARGPGLLDEARRDMADFALLIAAWEPLVRAAAATDVPGTDR</sequence>
<dbReference type="Pfam" id="PF19787">
    <property type="entry name" value="DUF6271"/>
    <property type="match status" value="1"/>
</dbReference>
<keyword evidence="2" id="KW-1185">Reference proteome</keyword>